<evidence type="ECO:0000259" key="6">
    <source>
        <dbReference type="Pfam" id="PF00881"/>
    </source>
</evidence>
<evidence type="ECO:0000313" key="7">
    <source>
        <dbReference type="EMBL" id="MBB2183412.1"/>
    </source>
</evidence>
<protein>
    <submittedName>
        <fullName evidence="7">Nitroreductase family protein</fullName>
    </submittedName>
</protein>
<organism evidence="7 8">
    <name type="scientific">Variimorphobacter saccharofermentans</name>
    <dbReference type="NCBI Taxonomy" id="2755051"/>
    <lineage>
        <taxon>Bacteria</taxon>
        <taxon>Bacillati</taxon>
        <taxon>Bacillota</taxon>
        <taxon>Clostridia</taxon>
        <taxon>Lachnospirales</taxon>
        <taxon>Lachnospiraceae</taxon>
        <taxon>Variimorphobacter</taxon>
    </lineage>
</organism>
<evidence type="ECO:0000256" key="2">
    <source>
        <dbReference type="ARBA" id="ARBA00007118"/>
    </source>
</evidence>
<comment type="similarity">
    <text evidence="2">Belongs to the nitroreductase family.</text>
</comment>
<dbReference type="Pfam" id="PF00881">
    <property type="entry name" value="Nitroreductase"/>
    <property type="match status" value="2"/>
</dbReference>
<keyword evidence="4" id="KW-0288">FMN</keyword>
<dbReference type="InterPro" id="IPR029479">
    <property type="entry name" value="Nitroreductase"/>
</dbReference>
<dbReference type="EMBL" id="JACEGA010000001">
    <property type="protein sequence ID" value="MBB2183412.1"/>
    <property type="molecule type" value="Genomic_DNA"/>
</dbReference>
<keyword evidence="5" id="KW-0560">Oxidoreductase</keyword>
<evidence type="ECO:0000256" key="4">
    <source>
        <dbReference type="ARBA" id="ARBA00022643"/>
    </source>
</evidence>
<reference evidence="7 8" key="1">
    <citation type="submission" date="2020-07" db="EMBL/GenBank/DDBJ databases">
        <title>Characterization and genome sequencing of isolate MD1, a novel member within the family Lachnospiraceae.</title>
        <authorList>
            <person name="Rettenmaier R."/>
            <person name="Di Bello L."/>
            <person name="Zinser C."/>
            <person name="Scheitz K."/>
            <person name="Liebl W."/>
            <person name="Zverlov V."/>
        </authorList>
    </citation>
    <scope>NUCLEOTIDE SEQUENCE [LARGE SCALE GENOMIC DNA]</scope>
    <source>
        <strain evidence="7 8">MD1</strain>
    </source>
</reference>
<accession>A0A839K2J0</accession>
<dbReference type="Gene3D" id="3.40.109.10">
    <property type="entry name" value="NADH Oxidase"/>
    <property type="match status" value="1"/>
</dbReference>
<evidence type="ECO:0000256" key="1">
    <source>
        <dbReference type="ARBA" id="ARBA00001917"/>
    </source>
</evidence>
<dbReference type="PANTHER" id="PTHR43673">
    <property type="entry name" value="NAD(P)H NITROREDUCTASE YDGI-RELATED"/>
    <property type="match status" value="1"/>
</dbReference>
<name>A0A839K2J0_9FIRM</name>
<keyword evidence="8" id="KW-1185">Reference proteome</keyword>
<dbReference type="SUPFAM" id="SSF55469">
    <property type="entry name" value="FMN-dependent nitroreductase-like"/>
    <property type="match status" value="1"/>
</dbReference>
<dbReference type="GO" id="GO:0016491">
    <property type="term" value="F:oxidoreductase activity"/>
    <property type="evidence" value="ECO:0007669"/>
    <property type="project" value="UniProtKB-KW"/>
</dbReference>
<feature type="domain" description="Nitroreductase" evidence="6">
    <location>
        <begin position="213"/>
        <end position="271"/>
    </location>
</feature>
<evidence type="ECO:0000313" key="8">
    <source>
        <dbReference type="Proteomes" id="UP000574276"/>
    </source>
</evidence>
<evidence type="ECO:0000256" key="3">
    <source>
        <dbReference type="ARBA" id="ARBA00022630"/>
    </source>
</evidence>
<dbReference type="AlphaFoldDB" id="A0A839K2J0"/>
<proteinExistence type="inferred from homology"/>
<gene>
    <name evidence="7" type="ORF">H0486_11030</name>
</gene>
<comment type="cofactor">
    <cofactor evidence="1">
        <name>FMN</name>
        <dbReference type="ChEBI" id="CHEBI:58210"/>
    </cofactor>
</comment>
<sequence length="292" mass="33779">MFRDTSMDYLSKEEAREIWDKNMRLTDEEFLAMDEVEFRARVRERSHHTLEIQVYATAYRGGTLRPQQADYTKHLLELWVKRGLSTDLPEYRYASFLVNAADRLAKGEKVSFDEFKPTPVTPEMEKAFFTIVKERRSVREFTDQEVPDELIDKVLEAGIWAAHGCNVQSIRYIVVRDKNEPGLFRGSDVPGGPVHLVILQDMRCYRANSFTPVRNQLLDAGAAGQNIVLAAHAVGLEGVWLTFSEEMCKRLKERFQLPDYIRLVTYVDVGYGDQTPYAPQRWDVKDTILGRY</sequence>
<keyword evidence="3" id="KW-0285">Flavoprotein</keyword>
<dbReference type="Proteomes" id="UP000574276">
    <property type="component" value="Unassembled WGS sequence"/>
</dbReference>
<dbReference type="PANTHER" id="PTHR43673:SF2">
    <property type="entry name" value="NITROREDUCTASE"/>
    <property type="match status" value="1"/>
</dbReference>
<dbReference type="InterPro" id="IPR000415">
    <property type="entry name" value="Nitroreductase-like"/>
</dbReference>
<evidence type="ECO:0000256" key="5">
    <source>
        <dbReference type="ARBA" id="ARBA00023002"/>
    </source>
</evidence>
<dbReference type="RefSeq" id="WP_228353069.1">
    <property type="nucleotide sequence ID" value="NZ_JACEGA010000001.1"/>
</dbReference>
<comment type="caution">
    <text evidence="7">The sequence shown here is derived from an EMBL/GenBank/DDBJ whole genome shotgun (WGS) entry which is preliminary data.</text>
</comment>
<feature type="domain" description="Nitroreductase" evidence="6">
    <location>
        <begin position="132"/>
        <end position="179"/>
    </location>
</feature>